<dbReference type="CDD" id="cd01992">
    <property type="entry name" value="TilS_N"/>
    <property type="match status" value="1"/>
</dbReference>
<reference evidence="8 9" key="1">
    <citation type="submission" date="2014-04" db="EMBL/GenBank/DDBJ databases">
        <authorList>
            <consortium name="DOE Joint Genome Institute"/>
            <person name="Kuo A."/>
            <person name="Kohler A."/>
            <person name="Nagy L.G."/>
            <person name="Floudas D."/>
            <person name="Copeland A."/>
            <person name="Barry K.W."/>
            <person name="Cichocki N."/>
            <person name="Veneault-Fourrey C."/>
            <person name="LaButti K."/>
            <person name="Lindquist E.A."/>
            <person name="Lipzen A."/>
            <person name="Lundell T."/>
            <person name="Morin E."/>
            <person name="Murat C."/>
            <person name="Sun H."/>
            <person name="Tunlid A."/>
            <person name="Henrissat B."/>
            <person name="Grigoriev I.V."/>
            <person name="Hibbett D.S."/>
            <person name="Martin F."/>
            <person name="Nordberg H.P."/>
            <person name="Cantor M.N."/>
            <person name="Hua S.X."/>
        </authorList>
    </citation>
    <scope>NUCLEOTIDE SEQUENCE [LARGE SCALE GENOMIC DNA]</scope>
    <source>
        <strain evidence="8 9">LaAM-08-1</strain>
    </source>
</reference>
<keyword evidence="4" id="KW-0547">Nucleotide-binding</keyword>
<dbReference type="HAMAP" id="MF_01161">
    <property type="entry name" value="tRNA_Ile_lys_synt"/>
    <property type="match status" value="1"/>
</dbReference>
<dbReference type="InterPro" id="IPR011063">
    <property type="entry name" value="TilS/TtcA_N"/>
</dbReference>
<dbReference type="OrthoDB" id="434144at2759"/>
<accession>A0A0C9XT66</accession>
<protein>
    <recommendedName>
        <fullName evidence="1">tRNA(Ile)-lysidine synthetase</fullName>
        <ecNumber evidence="1">6.3.4.19</ecNumber>
    </recommendedName>
</protein>
<evidence type="ECO:0000256" key="5">
    <source>
        <dbReference type="ARBA" id="ARBA00022840"/>
    </source>
</evidence>
<dbReference type="Pfam" id="PF01171">
    <property type="entry name" value="ATP_bind_3"/>
    <property type="match status" value="1"/>
</dbReference>
<dbReference type="Gene3D" id="3.40.50.620">
    <property type="entry name" value="HUPs"/>
    <property type="match status" value="1"/>
</dbReference>
<gene>
    <name evidence="8" type="ORF">K443DRAFT_85633</name>
</gene>
<evidence type="ECO:0000313" key="8">
    <source>
        <dbReference type="EMBL" id="KIK08161.1"/>
    </source>
</evidence>
<reference evidence="9" key="2">
    <citation type="submission" date="2015-01" db="EMBL/GenBank/DDBJ databases">
        <title>Evolutionary Origins and Diversification of the Mycorrhizal Mutualists.</title>
        <authorList>
            <consortium name="DOE Joint Genome Institute"/>
            <consortium name="Mycorrhizal Genomics Consortium"/>
            <person name="Kohler A."/>
            <person name="Kuo A."/>
            <person name="Nagy L.G."/>
            <person name="Floudas D."/>
            <person name="Copeland A."/>
            <person name="Barry K.W."/>
            <person name="Cichocki N."/>
            <person name="Veneault-Fourrey C."/>
            <person name="LaButti K."/>
            <person name="Lindquist E.A."/>
            <person name="Lipzen A."/>
            <person name="Lundell T."/>
            <person name="Morin E."/>
            <person name="Murat C."/>
            <person name="Riley R."/>
            <person name="Ohm R."/>
            <person name="Sun H."/>
            <person name="Tunlid A."/>
            <person name="Henrissat B."/>
            <person name="Grigoriev I.V."/>
            <person name="Hibbett D.S."/>
            <person name="Martin F."/>
        </authorList>
    </citation>
    <scope>NUCLEOTIDE SEQUENCE [LARGE SCALE GENOMIC DNA]</scope>
    <source>
        <strain evidence="9">LaAM-08-1</strain>
    </source>
</reference>
<dbReference type="EC" id="6.3.4.19" evidence="1"/>
<dbReference type="SUPFAM" id="SSF52402">
    <property type="entry name" value="Adenine nucleotide alpha hydrolases-like"/>
    <property type="match status" value="1"/>
</dbReference>
<dbReference type="InterPro" id="IPR014729">
    <property type="entry name" value="Rossmann-like_a/b/a_fold"/>
</dbReference>
<dbReference type="GO" id="GO:0008033">
    <property type="term" value="P:tRNA processing"/>
    <property type="evidence" value="ECO:0007669"/>
    <property type="project" value="UniProtKB-KW"/>
</dbReference>
<evidence type="ECO:0000256" key="3">
    <source>
        <dbReference type="ARBA" id="ARBA00022694"/>
    </source>
</evidence>
<dbReference type="EMBL" id="KN838543">
    <property type="protein sequence ID" value="KIK08161.1"/>
    <property type="molecule type" value="Genomic_DNA"/>
</dbReference>
<dbReference type="HOGENOM" id="CLU_035256_0_0_1"/>
<dbReference type="AlphaFoldDB" id="A0A0C9XT66"/>
<keyword evidence="3" id="KW-0819">tRNA processing</keyword>
<proteinExistence type="inferred from homology"/>
<dbReference type="PANTHER" id="PTHR43033:SF1">
    <property type="entry name" value="TRNA(ILE)-LYSIDINE SYNTHASE-RELATED"/>
    <property type="match status" value="1"/>
</dbReference>
<sequence length="564" mass="63104">MPIYGQPTAISNVEFSHMLKKTKPPVGWSNKIAVANSGGPDSTCLLFLINRYLLEHPSPSLRPRRVISFTVDHDLQKKSSDMANHCRLFAQSIGVEHITRKIPWGEGAYPPRPSPGDMFERTARDARYALLLQTLTRADADVLAVGHHADDQVETALMRLGMGSTQLGAGGMRACRRWGMGAGMNDRSLTWAGHKGMSKWIVRPLLDVGKDRILATCEQNNLEYITDPTNFQPHITIRNAIRRLIDGTPDLDHLNLPPDIIEKVESINKSLSSVPAPLDLTAGLESLRGAVNFFHSQLEDVDSQVDSILKRCRLPSPPGTFLMALASVSDVKRFLLQQGMVLRILRTISFYPWGSLQSEAGRRQLSLKQIITKLWNPDPFTAGIKPFVAGGGVLWKPVVFRREKIKDVTRVSDLLSDDTVAWLATRQPPFDKKKKLPQIARDSPLFRDITNLLVYGLDLWKTNNGPDYVEILFDCRFLVSFRLPHIPIEILSALMSGRGKLLLQASSRWYSPLVLYQDHGAARIVHSLVSDDFSGAHSWDNKSTEGKVCVDWIVVKFIRTLNAI</sequence>
<feature type="domain" description="tRNA(Ile)-lysidine/2-thiocytidine synthase N-terminal" evidence="7">
    <location>
        <begin position="31"/>
        <end position="243"/>
    </location>
</feature>
<evidence type="ECO:0000256" key="6">
    <source>
        <dbReference type="ARBA" id="ARBA00048539"/>
    </source>
</evidence>
<dbReference type="Proteomes" id="UP000054477">
    <property type="component" value="Unassembled WGS sequence"/>
</dbReference>
<evidence type="ECO:0000256" key="1">
    <source>
        <dbReference type="ARBA" id="ARBA00013267"/>
    </source>
</evidence>
<keyword evidence="2" id="KW-0436">Ligase</keyword>
<evidence type="ECO:0000259" key="7">
    <source>
        <dbReference type="Pfam" id="PF01171"/>
    </source>
</evidence>
<dbReference type="STRING" id="1095629.A0A0C9XT66"/>
<evidence type="ECO:0000313" key="9">
    <source>
        <dbReference type="Proteomes" id="UP000054477"/>
    </source>
</evidence>
<keyword evidence="5" id="KW-0067">ATP-binding</keyword>
<dbReference type="InterPro" id="IPR012094">
    <property type="entry name" value="tRNA_Ile_lys_synt"/>
</dbReference>
<comment type="catalytic activity">
    <reaction evidence="6">
        <text>cytidine(34) in tRNA(Ile2) + L-lysine + ATP = lysidine(34) in tRNA(Ile2) + AMP + diphosphate + H(+)</text>
        <dbReference type="Rhea" id="RHEA:43744"/>
        <dbReference type="Rhea" id="RHEA-COMP:10625"/>
        <dbReference type="Rhea" id="RHEA-COMP:10670"/>
        <dbReference type="ChEBI" id="CHEBI:15378"/>
        <dbReference type="ChEBI" id="CHEBI:30616"/>
        <dbReference type="ChEBI" id="CHEBI:32551"/>
        <dbReference type="ChEBI" id="CHEBI:33019"/>
        <dbReference type="ChEBI" id="CHEBI:82748"/>
        <dbReference type="ChEBI" id="CHEBI:83665"/>
        <dbReference type="ChEBI" id="CHEBI:456215"/>
        <dbReference type="EC" id="6.3.4.19"/>
    </reaction>
</comment>
<dbReference type="NCBIfam" id="TIGR02432">
    <property type="entry name" value="lysidine_TilS_N"/>
    <property type="match status" value="1"/>
</dbReference>
<keyword evidence="9" id="KW-1185">Reference proteome</keyword>
<dbReference type="GO" id="GO:0005524">
    <property type="term" value="F:ATP binding"/>
    <property type="evidence" value="ECO:0007669"/>
    <property type="project" value="UniProtKB-KW"/>
</dbReference>
<evidence type="ECO:0000256" key="2">
    <source>
        <dbReference type="ARBA" id="ARBA00022598"/>
    </source>
</evidence>
<name>A0A0C9XT66_9AGAR</name>
<evidence type="ECO:0000256" key="4">
    <source>
        <dbReference type="ARBA" id="ARBA00022741"/>
    </source>
</evidence>
<dbReference type="PANTHER" id="PTHR43033">
    <property type="entry name" value="TRNA(ILE)-LYSIDINE SYNTHASE-RELATED"/>
    <property type="match status" value="1"/>
</dbReference>
<dbReference type="GO" id="GO:0032267">
    <property type="term" value="F:tRNA(Ile)-lysidine synthase activity"/>
    <property type="evidence" value="ECO:0007669"/>
    <property type="project" value="UniProtKB-EC"/>
</dbReference>
<organism evidence="8 9">
    <name type="scientific">Laccaria amethystina LaAM-08-1</name>
    <dbReference type="NCBI Taxonomy" id="1095629"/>
    <lineage>
        <taxon>Eukaryota</taxon>
        <taxon>Fungi</taxon>
        <taxon>Dikarya</taxon>
        <taxon>Basidiomycota</taxon>
        <taxon>Agaricomycotina</taxon>
        <taxon>Agaricomycetes</taxon>
        <taxon>Agaricomycetidae</taxon>
        <taxon>Agaricales</taxon>
        <taxon>Agaricineae</taxon>
        <taxon>Hydnangiaceae</taxon>
        <taxon>Laccaria</taxon>
    </lineage>
</organism>
<dbReference type="InterPro" id="IPR012795">
    <property type="entry name" value="tRNA_Ile_lys_synt_N"/>
</dbReference>